<dbReference type="GO" id="GO:0009425">
    <property type="term" value="C:bacterial-type flagellum basal body"/>
    <property type="evidence" value="ECO:0007669"/>
    <property type="project" value="UniProtKB-SubCell"/>
</dbReference>
<evidence type="ECO:0000256" key="3">
    <source>
        <dbReference type="ARBA" id="ARBA00021718"/>
    </source>
</evidence>
<dbReference type="PANTHER" id="PTHR34040">
    <property type="entry name" value="FLAGELLAR BIOSYNTHETIC PROTEIN FLIQ"/>
    <property type="match status" value="1"/>
</dbReference>
<dbReference type="PIRSF" id="PIRSF004669">
    <property type="entry name" value="FliQ"/>
    <property type="match status" value="1"/>
</dbReference>
<evidence type="ECO:0000256" key="7">
    <source>
        <dbReference type="ARBA" id="ARBA00023136"/>
    </source>
</evidence>
<dbReference type="GO" id="GO:0044780">
    <property type="term" value="P:bacterial-type flagellum assembly"/>
    <property type="evidence" value="ECO:0007669"/>
    <property type="project" value="InterPro"/>
</dbReference>
<comment type="similarity">
    <text evidence="2 9">Belongs to the FliQ/MopD/SpaQ family.</text>
</comment>
<evidence type="ECO:0000256" key="6">
    <source>
        <dbReference type="ARBA" id="ARBA00022989"/>
    </source>
</evidence>
<evidence type="ECO:0000313" key="11">
    <source>
        <dbReference type="Proteomes" id="UP000005013"/>
    </source>
</evidence>
<comment type="function">
    <text evidence="9">Role in flagellar biosynthesis.</text>
</comment>
<dbReference type="RefSeq" id="WP_014658699.1">
    <property type="nucleotide sequence ID" value="NC_017735.1"/>
</dbReference>
<dbReference type="STRING" id="1163745.HCD_00690"/>
<dbReference type="GO" id="GO:0005886">
    <property type="term" value="C:plasma membrane"/>
    <property type="evidence" value="ECO:0007669"/>
    <property type="project" value="UniProtKB-SubCell"/>
</dbReference>
<comment type="subcellular location">
    <subcellularLocation>
        <location evidence="1 9">Cell membrane</location>
        <topology evidence="1">Multi-pass membrane protein</topology>
    </subcellularLocation>
    <subcellularLocation>
        <location evidence="9">Bacterial flagellum basal body</location>
    </subcellularLocation>
</comment>
<protein>
    <recommendedName>
        <fullName evidence="3 9">Flagellar biosynthetic protein FliQ</fullName>
    </recommendedName>
</protein>
<keyword evidence="8 9" id="KW-0975">Bacterial flagellum</keyword>
<feature type="transmembrane region" description="Helical" evidence="9">
    <location>
        <begin position="12"/>
        <end position="34"/>
    </location>
</feature>
<dbReference type="Proteomes" id="UP000005013">
    <property type="component" value="Chromosome"/>
</dbReference>
<keyword evidence="10" id="KW-0966">Cell projection</keyword>
<evidence type="ECO:0000256" key="2">
    <source>
        <dbReference type="ARBA" id="ARBA00006156"/>
    </source>
</evidence>
<evidence type="ECO:0000256" key="5">
    <source>
        <dbReference type="ARBA" id="ARBA00022692"/>
    </source>
</evidence>
<dbReference type="eggNOG" id="COG1987">
    <property type="taxonomic scope" value="Bacteria"/>
</dbReference>
<sequence>MEQQLMKLAIETYKITLMISLPVLLVGLVVGLLVSIFQATTQINEMTLSFVPKILAVIGVIILTMPWMTNMLLDYTKTLIKLIPKIIG</sequence>
<keyword evidence="5 9" id="KW-0812">Transmembrane</keyword>
<dbReference type="InterPro" id="IPR006305">
    <property type="entry name" value="FliQ"/>
</dbReference>
<dbReference type="HOGENOM" id="CLU_164516_2_0_7"/>
<keyword evidence="10" id="KW-0969">Cilium</keyword>
<keyword evidence="6 9" id="KW-1133">Transmembrane helix</keyword>
<dbReference type="NCBIfam" id="TIGR01402">
    <property type="entry name" value="fliQ"/>
    <property type="match status" value="1"/>
</dbReference>
<keyword evidence="10" id="KW-0282">Flagellum</keyword>
<dbReference type="PANTHER" id="PTHR34040:SF2">
    <property type="entry name" value="FLAGELLAR BIOSYNTHETIC PROTEIN FLIQ"/>
    <property type="match status" value="1"/>
</dbReference>
<keyword evidence="11" id="KW-1185">Reference proteome</keyword>
<dbReference type="InterPro" id="IPR002191">
    <property type="entry name" value="Bac_export_3"/>
</dbReference>
<dbReference type="EMBL" id="CP003481">
    <property type="protein sequence ID" value="AFI05170.1"/>
    <property type="molecule type" value="Genomic_DNA"/>
</dbReference>
<evidence type="ECO:0000256" key="4">
    <source>
        <dbReference type="ARBA" id="ARBA00022475"/>
    </source>
</evidence>
<dbReference type="Pfam" id="PF01313">
    <property type="entry name" value="Bac_export_3"/>
    <property type="match status" value="1"/>
</dbReference>
<dbReference type="PATRIC" id="fig|1163745.3.peg.146"/>
<keyword evidence="7 9" id="KW-0472">Membrane</keyword>
<dbReference type="KEGG" id="hcm:HCD_00690"/>
<keyword evidence="4 9" id="KW-1003">Cell membrane</keyword>
<proteinExistence type="inferred from homology"/>
<dbReference type="AlphaFoldDB" id="I0EQF1"/>
<evidence type="ECO:0000256" key="9">
    <source>
        <dbReference type="RuleBase" id="RU364090"/>
    </source>
</evidence>
<gene>
    <name evidence="9 10" type="primary">fliQ</name>
    <name evidence="10" type="ordered locus">HCD_00690</name>
</gene>
<reference evidence="10 11" key="1">
    <citation type="journal article" date="2013" name="PLoS ONE">
        <title>Sequence Divergence and Conservation in Genomes ofHelicobacter cetorum Strains from a Dolphin and a Whale.</title>
        <authorList>
            <person name="Kersulyte D."/>
            <person name="Rossi M."/>
            <person name="Berg D.E."/>
        </authorList>
    </citation>
    <scope>NUCLEOTIDE SEQUENCE [LARGE SCALE GENOMIC DNA]</scope>
    <source>
        <strain evidence="10 11">MIT 99-5656</strain>
    </source>
</reference>
<accession>I0EQF1</accession>
<evidence type="ECO:0000313" key="10">
    <source>
        <dbReference type="EMBL" id="AFI05170.1"/>
    </source>
</evidence>
<dbReference type="PRINTS" id="PR00952">
    <property type="entry name" value="TYPE3IMQPROT"/>
</dbReference>
<feature type="transmembrane region" description="Helical" evidence="9">
    <location>
        <begin position="54"/>
        <end position="73"/>
    </location>
</feature>
<organism evidence="10 11">
    <name type="scientific">Helicobacter cetorum (strain ATCC BAA-540 / CCUG 52418 / MIT 99-5656)</name>
    <dbReference type="NCBI Taxonomy" id="1163745"/>
    <lineage>
        <taxon>Bacteria</taxon>
        <taxon>Pseudomonadati</taxon>
        <taxon>Campylobacterota</taxon>
        <taxon>Epsilonproteobacteria</taxon>
        <taxon>Campylobacterales</taxon>
        <taxon>Helicobacteraceae</taxon>
        <taxon>Helicobacter</taxon>
    </lineage>
</organism>
<evidence type="ECO:0000256" key="8">
    <source>
        <dbReference type="ARBA" id="ARBA00023143"/>
    </source>
</evidence>
<evidence type="ECO:0000256" key="1">
    <source>
        <dbReference type="ARBA" id="ARBA00004651"/>
    </source>
</evidence>
<name>I0EQF1_HELCM</name>
<dbReference type="GO" id="GO:0009306">
    <property type="term" value="P:protein secretion"/>
    <property type="evidence" value="ECO:0007669"/>
    <property type="project" value="InterPro"/>
</dbReference>
<dbReference type="OrthoDB" id="9806440at2"/>